<dbReference type="SUPFAM" id="SSF117839">
    <property type="entry name" value="WWE domain"/>
    <property type="match status" value="1"/>
</dbReference>
<accession>A0A5B7DM62</accession>
<dbReference type="Pfam" id="PF02825">
    <property type="entry name" value="WWE"/>
    <property type="match status" value="1"/>
</dbReference>
<keyword evidence="4" id="KW-0479">Metal-binding</keyword>
<dbReference type="InterPro" id="IPR018123">
    <property type="entry name" value="WWE-dom_subgr"/>
</dbReference>
<dbReference type="PANTHER" id="PTHR45740">
    <property type="entry name" value="POLY [ADP-RIBOSE] POLYMERASE"/>
    <property type="match status" value="1"/>
</dbReference>
<dbReference type="InterPro" id="IPR000571">
    <property type="entry name" value="Znf_CCCH"/>
</dbReference>
<dbReference type="GO" id="GO:0008270">
    <property type="term" value="F:zinc ion binding"/>
    <property type="evidence" value="ECO:0007669"/>
    <property type="project" value="UniProtKB-KW"/>
</dbReference>
<feature type="compositionally biased region" description="Basic and acidic residues" evidence="5">
    <location>
        <begin position="153"/>
        <end position="178"/>
    </location>
</feature>
<dbReference type="Gene3D" id="3.30.720.50">
    <property type="match status" value="1"/>
</dbReference>
<feature type="compositionally biased region" description="Basic and acidic residues" evidence="5">
    <location>
        <begin position="341"/>
        <end position="383"/>
    </location>
</feature>
<comment type="subcellular location">
    <subcellularLocation>
        <location evidence="1">Nucleus</location>
    </subcellularLocation>
</comment>
<name>A0A5B7DM62_PORTR</name>
<evidence type="ECO:0000256" key="2">
    <source>
        <dbReference type="ARBA" id="ARBA00023242"/>
    </source>
</evidence>
<dbReference type="GO" id="GO:0003950">
    <property type="term" value="F:NAD+ poly-ADP-ribosyltransferase activity"/>
    <property type="evidence" value="ECO:0007669"/>
    <property type="project" value="TreeGrafter"/>
</dbReference>
<dbReference type="GO" id="GO:0005634">
    <property type="term" value="C:nucleus"/>
    <property type="evidence" value="ECO:0007669"/>
    <property type="project" value="UniProtKB-SubCell"/>
</dbReference>
<feature type="compositionally biased region" description="Basic and acidic residues" evidence="5">
    <location>
        <begin position="272"/>
        <end position="287"/>
    </location>
</feature>
<feature type="compositionally biased region" description="Basic and acidic residues" evidence="5">
    <location>
        <begin position="425"/>
        <end position="450"/>
    </location>
</feature>
<proteinExistence type="inferred from homology"/>
<feature type="zinc finger region" description="C3H1-type" evidence="4">
    <location>
        <begin position="590"/>
        <end position="617"/>
    </location>
</feature>
<feature type="region of interest" description="Disordered" evidence="5">
    <location>
        <begin position="732"/>
        <end position="791"/>
    </location>
</feature>
<keyword evidence="9" id="KW-1185">Reference proteome</keyword>
<keyword evidence="4" id="KW-0862">Zinc</keyword>
<dbReference type="PANTHER" id="PTHR45740:SF14">
    <property type="entry name" value="NOVEL PROTEIN"/>
    <property type="match status" value="1"/>
</dbReference>
<feature type="region of interest" description="Disordered" evidence="5">
    <location>
        <begin position="1000"/>
        <end position="1022"/>
    </location>
</feature>
<feature type="domain" description="WWE" evidence="7">
    <location>
        <begin position="921"/>
        <end position="1010"/>
    </location>
</feature>
<evidence type="ECO:0000256" key="5">
    <source>
        <dbReference type="SAM" id="MobiDB-lite"/>
    </source>
</evidence>
<evidence type="ECO:0000259" key="6">
    <source>
        <dbReference type="PROSITE" id="PS50103"/>
    </source>
</evidence>
<feature type="compositionally biased region" description="Basic and acidic residues" evidence="5">
    <location>
        <begin position="294"/>
        <end position="309"/>
    </location>
</feature>
<evidence type="ECO:0000256" key="1">
    <source>
        <dbReference type="ARBA" id="ARBA00004123"/>
    </source>
</evidence>
<protein>
    <submittedName>
        <fullName evidence="8">Poly [ADP-ribose] polymerase 12</fullName>
    </submittedName>
</protein>
<dbReference type="InterPro" id="IPR037197">
    <property type="entry name" value="WWE_dom_sf"/>
</dbReference>
<dbReference type="InterPro" id="IPR004170">
    <property type="entry name" value="WWE_dom"/>
</dbReference>
<feature type="region of interest" description="Disordered" evidence="5">
    <location>
        <begin position="237"/>
        <end position="453"/>
    </location>
</feature>
<sequence>MPHEDNHSRPLPHEDSLSRPLPHEENHSRPLPREDNHSRQLPREDNLSRPLPSEDNHSRPLPHEYNHSRPLPREDNSRPLPHEDSLSRPLPREENHSRPLPHEDNHSRPLPREDNHSRPLAREDSLSRPLPREDSHAAAPLRDANRVMVSLLEDERVTASPHGGERRDDPPREDEHQTSQKVWSFTTDPVKANIAMEWEEDLSDPFERVLARRDCHTNHSTNQEKTAGEKIDALLQSLKKLQAGGKQRSTGTPHHYSDEEGDHNTITQRYTAQHDSRSEQHYPEGHQNRRVPRHYPEEHQDHMTPHHYSDEEEEEDKRAQHYKDREHGSRSQHPDYSMQDRSNEQLHDSDSDEQDSRTHHQGDEQDKRRQHHNGEVRENDQHKRQQHYQDGSKELAATTLQHDEQSRIQQHYSDEDEGSKPQHQSPKDEASRTLHAGQERHSWGRGEARGCVRGGPHWMGQREDHTHSWRQERPAKVQNEHGLAWKHNHSWRTAENDHPGSNWRQQHTHPDTYYRDRDHNLDGDASHNMYDEGDNLEPEDLVSVLVERPHFRCTFINLFDYHCFATESVRQVAAAYPNIFNVNREGVQLKPQIKLCRANQTQRCTSGRSCPDLHVCSTYISSWCSETPCRPGHSLYTDHNKAVLKTFMLEHLYVTHIKKLLKHLIPTAVPPSGCLEVCQDYNSGQCKKTDCQALHLCRRFVVTRANCDRPMCSLNHNPHDPACSMLLNKESTTPHTQEDTVTPAQGATAKNTSDKKSERVKESGQDSSSKATHKPDRKHPSDSNTATGGAVGGRQTVWAYHRTGSVDIAEICRFSVEGICMYEDQGCRRLHASQPFHWQVHKIAGQDSWFNLPAALVTCLEIAFCDPSKNGVKLPSLDPAQKRRLQDVLDQDTWYANFEAMVLTNSDYSKVVGLRRLCVQAGATPLHTKARTFNWFFCDVRGRWVKYGQVDSTGQANLKSNITSSDIEAHYLARPEQPLSFRNSQFLYLINFGAMTQTNQTTKAQRAVRRRPELHPSLSPAK</sequence>
<feature type="compositionally biased region" description="Basic and acidic residues" evidence="5">
    <location>
        <begin position="1"/>
        <end position="136"/>
    </location>
</feature>
<evidence type="ECO:0000313" key="8">
    <source>
        <dbReference type="EMBL" id="MPC22134.1"/>
    </source>
</evidence>
<evidence type="ECO:0000313" key="9">
    <source>
        <dbReference type="Proteomes" id="UP000324222"/>
    </source>
</evidence>
<keyword evidence="4" id="KW-0863">Zinc-finger</keyword>
<dbReference type="AlphaFoldDB" id="A0A5B7DM62"/>
<dbReference type="SMART" id="SM00678">
    <property type="entry name" value="WWE"/>
    <property type="match status" value="1"/>
</dbReference>
<dbReference type="EMBL" id="VSRR010001054">
    <property type="protein sequence ID" value="MPC22134.1"/>
    <property type="molecule type" value="Genomic_DNA"/>
</dbReference>
<evidence type="ECO:0000256" key="4">
    <source>
        <dbReference type="PROSITE-ProRule" id="PRU00723"/>
    </source>
</evidence>
<keyword evidence="2" id="KW-0539">Nucleus</keyword>
<evidence type="ECO:0000256" key="3">
    <source>
        <dbReference type="ARBA" id="ARBA00024347"/>
    </source>
</evidence>
<dbReference type="Proteomes" id="UP000324222">
    <property type="component" value="Unassembled WGS sequence"/>
</dbReference>
<dbReference type="PROSITE" id="PS50918">
    <property type="entry name" value="WWE"/>
    <property type="match status" value="1"/>
</dbReference>
<reference evidence="8 9" key="1">
    <citation type="submission" date="2019-05" db="EMBL/GenBank/DDBJ databases">
        <title>Another draft genome of Portunus trituberculatus and its Hox gene families provides insights of decapod evolution.</title>
        <authorList>
            <person name="Jeong J.-H."/>
            <person name="Song I."/>
            <person name="Kim S."/>
            <person name="Choi T."/>
            <person name="Kim D."/>
            <person name="Ryu S."/>
            <person name="Kim W."/>
        </authorList>
    </citation>
    <scope>NUCLEOTIDE SEQUENCE [LARGE SCALE GENOMIC DNA]</scope>
    <source>
        <tissue evidence="8">Muscle</tissue>
    </source>
</reference>
<feature type="compositionally biased region" description="Basic and acidic residues" evidence="5">
    <location>
        <begin position="316"/>
        <end position="333"/>
    </location>
</feature>
<organism evidence="8 9">
    <name type="scientific">Portunus trituberculatus</name>
    <name type="common">Swimming crab</name>
    <name type="synonym">Neptunus trituberculatus</name>
    <dbReference type="NCBI Taxonomy" id="210409"/>
    <lineage>
        <taxon>Eukaryota</taxon>
        <taxon>Metazoa</taxon>
        <taxon>Ecdysozoa</taxon>
        <taxon>Arthropoda</taxon>
        <taxon>Crustacea</taxon>
        <taxon>Multicrustacea</taxon>
        <taxon>Malacostraca</taxon>
        <taxon>Eumalacostraca</taxon>
        <taxon>Eucarida</taxon>
        <taxon>Decapoda</taxon>
        <taxon>Pleocyemata</taxon>
        <taxon>Brachyura</taxon>
        <taxon>Eubrachyura</taxon>
        <taxon>Portunoidea</taxon>
        <taxon>Portunidae</taxon>
        <taxon>Portuninae</taxon>
        <taxon>Portunus</taxon>
    </lineage>
</organism>
<evidence type="ECO:0000259" key="7">
    <source>
        <dbReference type="PROSITE" id="PS50918"/>
    </source>
</evidence>
<dbReference type="OrthoDB" id="6366153at2759"/>
<dbReference type="PROSITE" id="PS50103">
    <property type="entry name" value="ZF_C3H1"/>
    <property type="match status" value="1"/>
</dbReference>
<feature type="region of interest" description="Disordered" evidence="5">
    <location>
        <begin position="1"/>
        <end position="188"/>
    </location>
</feature>
<feature type="domain" description="C3H1-type" evidence="6">
    <location>
        <begin position="590"/>
        <end position="617"/>
    </location>
</feature>
<comment type="caution">
    <text evidence="8">The sequence shown here is derived from an EMBL/GenBank/DDBJ whole genome shotgun (WGS) entry which is preliminary data.</text>
</comment>
<dbReference type="InterPro" id="IPR051712">
    <property type="entry name" value="ARTD-AVP"/>
</dbReference>
<feature type="compositionally biased region" description="Basic and acidic residues" evidence="5">
    <location>
        <begin position="752"/>
        <end position="764"/>
    </location>
</feature>
<feature type="compositionally biased region" description="Polar residues" evidence="5">
    <location>
        <begin position="732"/>
        <end position="751"/>
    </location>
</feature>
<comment type="similarity">
    <text evidence="3">Belongs to the ARTD/PARP family.</text>
</comment>
<gene>
    <name evidence="8" type="primary">Parp12_1</name>
    <name evidence="8" type="ORF">E2C01_015141</name>
</gene>
<dbReference type="GO" id="GO:1990404">
    <property type="term" value="F:NAD+-protein mono-ADP-ribosyltransferase activity"/>
    <property type="evidence" value="ECO:0007669"/>
    <property type="project" value="TreeGrafter"/>
</dbReference>